<dbReference type="GO" id="GO:0016787">
    <property type="term" value="F:hydrolase activity"/>
    <property type="evidence" value="ECO:0007669"/>
    <property type="project" value="UniProtKB-KW"/>
</dbReference>
<dbReference type="InterPro" id="IPR002678">
    <property type="entry name" value="DUF34/NIF3"/>
</dbReference>
<comment type="similarity">
    <text evidence="1">Belongs to the GTP cyclohydrolase I type 2/NIF3 family.</text>
</comment>
<evidence type="ECO:0000313" key="7">
    <source>
        <dbReference type="Proteomes" id="UP000269883"/>
    </source>
</evidence>
<evidence type="ECO:0000313" key="6">
    <source>
        <dbReference type="EMBL" id="BBD07833.1"/>
    </source>
</evidence>
<dbReference type="NCBIfam" id="TIGR00486">
    <property type="entry name" value="YbgI_SA1388"/>
    <property type="match status" value="1"/>
</dbReference>
<evidence type="ECO:0000256" key="1">
    <source>
        <dbReference type="ARBA" id="ARBA00006964"/>
    </source>
</evidence>
<feature type="binding site" evidence="5">
    <location>
        <position position="225"/>
    </location>
    <ligand>
        <name>a divalent metal cation</name>
        <dbReference type="ChEBI" id="CHEBI:60240"/>
        <label>1</label>
    </ligand>
</feature>
<dbReference type="SUPFAM" id="SSF102705">
    <property type="entry name" value="NIF3 (NGG1p interacting factor 3)-like"/>
    <property type="match status" value="1"/>
</dbReference>
<keyword evidence="4 5" id="KW-0479">Metal-binding</keyword>
<comment type="subunit">
    <text evidence="2">Homohexamer.</text>
</comment>
<name>A0A2Z6AXB0_9BACT</name>
<dbReference type="Proteomes" id="UP000269883">
    <property type="component" value="Chromosome"/>
</dbReference>
<evidence type="ECO:0000256" key="4">
    <source>
        <dbReference type="ARBA" id="ARBA00022723"/>
    </source>
</evidence>
<keyword evidence="6" id="KW-0378">Hydrolase</keyword>
<dbReference type="GO" id="GO:0046872">
    <property type="term" value="F:metal ion binding"/>
    <property type="evidence" value="ECO:0007669"/>
    <property type="project" value="UniProtKB-KW"/>
</dbReference>
<accession>A0A2Z6AXB0</accession>
<proteinExistence type="inferred from homology"/>
<dbReference type="Gene3D" id="3.40.1390.30">
    <property type="entry name" value="NIF3 (NGG1p interacting factor 3)-like"/>
    <property type="match status" value="2"/>
</dbReference>
<dbReference type="FunFam" id="3.40.1390.30:FF:000001">
    <property type="entry name" value="GTP cyclohydrolase 1 type 2"/>
    <property type="match status" value="1"/>
</dbReference>
<feature type="binding site" evidence="5">
    <location>
        <position position="102"/>
    </location>
    <ligand>
        <name>a divalent metal cation</name>
        <dbReference type="ChEBI" id="CHEBI:60240"/>
        <label>1</label>
    </ligand>
</feature>
<dbReference type="PANTHER" id="PTHR13799">
    <property type="entry name" value="NGG1 INTERACTING FACTOR 3"/>
    <property type="match status" value="1"/>
</dbReference>
<feature type="binding site" evidence="5">
    <location>
        <position position="221"/>
    </location>
    <ligand>
        <name>a divalent metal cation</name>
        <dbReference type="ChEBI" id="CHEBI:60240"/>
        <label>1</label>
    </ligand>
</feature>
<dbReference type="Pfam" id="PF01784">
    <property type="entry name" value="DUF34_NIF3"/>
    <property type="match status" value="1"/>
</dbReference>
<keyword evidence="7" id="KW-1185">Reference proteome</keyword>
<dbReference type="EMBL" id="AP017378">
    <property type="protein sequence ID" value="BBD07833.1"/>
    <property type="molecule type" value="Genomic_DNA"/>
</dbReference>
<dbReference type="OrthoDB" id="9792792at2"/>
<evidence type="ECO:0000256" key="3">
    <source>
        <dbReference type="ARBA" id="ARBA00022112"/>
    </source>
</evidence>
<dbReference type="InterPro" id="IPR036069">
    <property type="entry name" value="DUF34/NIF3_sf"/>
</dbReference>
<evidence type="ECO:0000256" key="2">
    <source>
        <dbReference type="ARBA" id="ARBA00011643"/>
    </source>
</evidence>
<protein>
    <recommendedName>
        <fullName evidence="3">GTP cyclohydrolase 1 type 2 homolog</fullName>
    </recommendedName>
</protein>
<reference evidence="6 7" key="1">
    <citation type="journal article" date="2018" name="Sci. Adv.">
        <title>Multi-heme cytochromes provide a pathway for survival in energy-limited environments.</title>
        <authorList>
            <person name="Deng X."/>
            <person name="Dohmae N."/>
            <person name="Nealson K.H."/>
            <person name="Hashimoto K."/>
            <person name="Okamoto A."/>
        </authorList>
    </citation>
    <scope>NUCLEOTIDE SEQUENCE [LARGE SCALE GENOMIC DNA]</scope>
    <source>
        <strain evidence="6 7">IS5</strain>
    </source>
</reference>
<dbReference type="GO" id="GO:0005737">
    <property type="term" value="C:cytoplasm"/>
    <property type="evidence" value="ECO:0007669"/>
    <property type="project" value="TreeGrafter"/>
</dbReference>
<evidence type="ECO:0000256" key="5">
    <source>
        <dbReference type="PIRSR" id="PIRSR602678-1"/>
    </source>
</evidence>
<dbReference type="PANTHER" id="PTHR13799:SF14">
    <property type="entry name" value="GTP CYCLOHYDROLASE 1 TYPE 2 HOMOLOG"/>
    <property type="match status" value="1"/>
</dbReference>
<feature type="binding site" evidence="5">
    <location>
        <position position="64"/>
    </location>
    <ligand>
        <name>a divalent metal cation</name>
        <dbReference type="ChEBI" id="CHEBI:60240"/>
        <label>2</label>
    </ligand>
</feature>
<dbReference type="RefSeq" id="WP_126377429.1">
    <property type="nucleotide sequence ID" value="NZ_AP017378.1"/>
</dbReference>
<sequence>MNVAEIISCIERIAPPAGAASWDNCGVQIVGLEEDVTRLAVTIDPSPEMVIAALEWGADMIITHHPLYMEPKALNEPGYFLDSTRAVMATGAWLYAAHTSLDVRPEGPAGWLHRAMKLSKLSVLAPNDPSEPEVGYGFWGQLPEPLPWKDFALRLGQHVNRDFWTLTGTTPETVSTVAYCTGSGGSLMNAAYAKGTDVYITGDLKYHQALESPQFTVDVGHFSLEDRMSAELADLLADELGNEGIKVRFLPGREPFKAHLPIRI</sequence>
<gene>
    <name evidence="6" type="ORF">DFE_1107</name>
</gene>
<organism evidence="6 7">
    <name type="scientific">Desulfovibrio ferrophilus</name>
    <dbReference type="NCBI Taxonomy" id="241368"/>
    <lineage>
        <taxon>Bacteria</taxon>
        <taxon>Pseudomonadati</taxon>
        <taxon>Thermodesulfobacteriota</taxon>
        <taxon>Desulfovibrionia</taxon>
        <taxon>Desulfovibrionales</taxon>
        <taxon>Desulfovibrionaceae</taxon>
        <taxon>Desulfovibrio</taxon>
    </lineage>
</organism>
<dbReference type="AlphaFoldDB" id="A0A2Z6AXB0"/>
<feature type="binding site" evidence="5">
    <location>
        <position position="65"/>
    </location>
    <ligand>
        <name>a divalent metal cation</name>
        <dbReference type="ChEBI" id="CHEBI:60240"/>
        <label>1</label>
    </ligand>
</feature>
<dbReference type="KEGG" id="dfl:DFE_1107"/>